<evidence type="ECO:0000313" key="4">
    <source>
        <dbReference type="Proteomes" id="UP001178507"/>
    </source>
</evidence>
<reference evidence="3" key="1">
    <citation type="submission" date="2023-08" db="EMBL/GenBank/DDBJ databases">
        <authorList>
            <person name="Chen Y."/>
            <person name="Shah S."/>
            <person name="Dougan E. K."/>
            <person name="Thang M."/>
            <person name="Chan C."/>
        </authorList>
    </citation>
    <scope>NUCLEOTIDE SEQUENCE</scope>
</reference>
<dbReference type="InterPro" id="IPR001611">
    <property type="entry name" value="Leu-rich_rpt"/>
</dbReference>
<dbReference type="PANTHER" id="PTHR48059:SF30">
    <property type="entry name" value="OS06G0587000 PROTEIN"/>
    <property type="match status" value="1"/>
</dbReference>
<dbReference type="Proteomes" id="UP001178507">
    <property type="component" value="Unassembled WGS sequence"/>
</dbReference>
<feature type="chain" id="PRO_5041331390" evidence="2">
    <location>
        <begin position="21"/>
        <end position="467"/>
    </location>
</feature>
<evidence type="ECO:0000256" key="1">
    <source>
        <dbReference type="ARBA" id="ARBA00004196"/>
    </source>
</evidence>
<protein>
    <submittedName>
        <fullName evidence="3">Uncharacterized protein</fullName>
    </submittedName>
</protein>
<organism evidence="3 4">
    <name type="scientific">Effrenium voratum</name>
    <dbReference type="NCBI Taxonomy" id="2562239"/>
    <lineage>
        <taxon>Eukaryota</taxon>
        <taxon>Sar</taxon>
        <taxon>Alveolata</taxon>
        <taxon>Dinophyceae</taxon>
        <taxon>Suessiales</taxon>
        <taxon>Symbiodiniaceae</taxon>
        <taxon>Effrenium</taxon>
    </lineage>
</organism>
<comment type="subcellular location">
    <subcellularLocation>
        <location evidence="1">Cell envelope</location>
    </subcellularLocation>
</comment>
<name>A0AA36NJD8_9DINO</name>
<dbReference type="InterPro" id="IPR032675">
    <property type="entry name" value="LRR_dom_sf"/>
</dbReference>
<dbReference type="Pfam" id="PF00560">
    <property type="entry name" value="LRR_1"/>
    <property type="match status" value="2"/>
</dbReference>
<evidence type="ECO:0000313" key="3">
    <source>
        <dbReference type="EMBL" id="CAJ1409354.1"/>
    </source>
</evidence>
<evidence type="ECO:0000256" key="2">
    <source>
        <dbReference type="SAM" id="SignalP"/>
    </source>
</evidence>
<keyword evidence="2" id="KW-0732">Signal</keyword>
<dbReference type="InterPro" id="IPR051848">
    <property type="entry name" value="PGIP"/>
</dbReference>
<comment type="caution">
    <text evidence="3">The sequence shown here is derived from an EMBL/GenBank/DDBJ whole genome shotgun (WGS) entry which is preliminary data.</text>
</comment>
<dbReference type="PANTHER" id="PTHR48059">
    <property type="entry name" value="POLYGALACTURONASE INHIBITOR 1"/>
    <property type="match status" value="1"/>
</dbReference>
<proteinExistence type="predicted"/>
<accession>A0AA36NJD8</accession>
<feature type="signal peptide" evidence="2">
    <location>
        <begin position="1"/>
        <end position="20"/>
    </location>
</feature>
<keyword evidence="4" id="KW-1185">Reference proteome</keyword>
<gene>
    <name evidence="3" type="ORF">EVOR1521_LOCUS30475</name>
</gene>
<sequence length="467" mass="51775">MAHPLAQLLVILGVPQSGGSSCGVTIPRAPGAPSALLEPLRVGEPDDLDLEDMLFSDPEPRDWENILRRCSQGGESCRTFGIEEWNLTSFNVLRHQGVTGKPCAEDFAVVQRMCGGPVACREIDGKRRVVGFSGEGRPDLNALSQLPHLFALELHGPRREDLQGQWPQSLRVLRLVAPHTGALTLAPTLRSLQIHGRQDNLRWTKIDFAALCGLNLTYFVAFAIEVAGGTLPDCWAGMKHLRNFYCSNCMMRLPPTALRGLHSLRSFVAFRQWEMIPCALRHVANASACKASWETQHETKAPCHVIAISGPSCQGHWSGDAANSDWGDFQEGPSFLCPEFSFSFPFEEFLKLDWPNIQKVWLDGNFLTGRIPENIGDLWPKLESLDLYDNNLEGPVPASLGSLPFLKLQLHGNRLEGRVPEPVMRLLDREHIQLGLQENPLLEGCAPQVGHWTNGIPGTRVRPCDEL</sequence>
<dbReference type="AlphaFoldDB" id="A0AA36NJD8"/>
<dbReference type="Gene3D" id="3.80.10.10">
    <property type="entry name" value="Ribonuclease Inhibitor"/>
    <property type="match status" value="1"/>
</dbReference>
<dbReference type="EMBL" id="CAUJNA010003764">
    <property type="protein sequence ID" value="CAJ1409354.1"/>
    <property type="molecule type" value="Genomic_DNA"/>
</dbReference>
<dbReference type="SUPFAM" id="SSF52047">
    <property type="entry name" value="RNI-like"/>
    <property type="match status" value="1"/>
</dbReference>